<dbReference type="OrthoDB" id="7275475at2"/>
<sequence length="323" mass="35703">MRLAVSLPLVEAIKAELRTSLPDVKSSHRIEALARGLGWATNAAMRAALAAGRPDRVADSAAFQVYLAERGYAVPDRALFDGVLRAQVRAVMATHGRLTHHGFGVYEEGRISVAEWQTRFAASRAEMLEPPALAEFERASEFLSRLSRTRAPTRVLTTYNLKHSAERWHRHRGIEGRWDREYVSNGMLLAAAYHLGFQVKRASPTAFSGHLNVLTASVRALEDELKPVLPQPEPGEPFRVLGRVHPSSFTPRYGYLAAGGAKPILLRPTAHTATNLLRLAPADWWASRFPPRSRRAPFDTLAAMSHLVGLAHEAGIFEPAAFR</sequence>
<comment type="caution">
    <text evidence="1">The sequence shown here is derived from an EMBL/GenBank/DDBJ whole genome shotgun (WGS) entry which is preliminary data.</text>
</comment>
<proteinExistence type="predicted"/>
<dbReference type="EMBL" id="SKBM01000032">
    <property type="protein sequence ID" value="TCZ54577.1"/>
    <property type="molecule type" value="Genomic_DNA"/>
</dbReference>
<name>A0A4R4D471_9PROT</name>
<keyword evidence="2" id="KW-1185">Reference proteome</keyword>
<accession>A0A4R4D471</accession>
<protein>
    <submittedName>
        <fullName evidence="1">Uncharacterized protein</fullName>
    </submittedName>
</protein>
<evidence type="ECO:0000313" key="2">
    <source>
        <dbReference type="Proteomes" id="UP000295023"/>
    </source>
</evidence>
<gene>
    <name evidence="1" type="ORF">EXY23_23170</name>
</gene>
<dbReference type="AlphaFoldDB" id="A0A4R4D471"/>
<organism evidence="1 2">
    <name type="scientific">Roseicella aquatilis</name>
    <dbReference type="NCBI Taxonomy" id="2527868"/>
    <lineage>
        <taxon>Bacteria</taxon>
        <taxon>Pseudomonadati</taxon>
        <taxon>Pseudomonadota</taxon>
        <taxon>Alphaproteobacteria</taxon>
        <taxon>Acetobacterales</taxon>
        <taxon>Roseomonadaceae</taxon>
        <taxon>Roseicella</taxon>
    </lineage>
</organism>
<dbReference type="Proteomes" id="UP000295023">
    <property type="component" value="Unassembled WGS sequence"/>
</dbReference>
<dbReference type="RefSeq" id="WP_132295484.1">
    <property type="nucleotide sequence ID" value="NZ_SKBM01000032.1"/>
</dbReference>
<evidence type="ECO:0000313" key="1">
    <source>
        <dbReference type="EMBL" id="TCZ54577.1"/>
    </source>
</evidence>
<reference evidence="1 2" key="1">
    <citation type="submission" date="2019-03" db="EMBL/GenBank/DDBJ databases">
        <title>Paracraurococcus aquatilis NE82 genome sequence.</title>
        <authorList>
            <person name="Zhao Y."/>
            <person name="Du Z."/>
        </authorList>
    </citation>
    <scope>NUCLEOTIDE SEQUENCE [LARGE SCALE GENOMIC DNA]</scope>
    <source>
        <strain evidence="1 2">NE82</strain>
    </source>
</reference>